<evidence type="ECO:0000256" key="2">
    <source>
        <dbReference type="SAM" id="Phobius"/>
    </source>
</evidence>
<evidence type="ECO:0000256" key="1">
    <source>
        <dbReference type="SAM" id="MobiDB-lite"/>
    </source>
</evidence>
<keyword evidence="2" id="KW-0812">Transmembrane</keyword>
<name>A0ABC9AXH2_9POAL</name>
<feature type="compositionally biased region" description="Gly residues" evidence="1">
    <location>
        <begin position="8"/>
        <end position="19"/>
    </location>
</feature>
<protein>
    <submittedName>
        <fullName evidence="3">Uncharacterized protein</fullName>
    </submittedName>
</protein>
<dbReference type="AlphaFoldDB" id="A0ABC9AXH2"/>
<dbReference type="Proteomes" id="UP001497457">
    <property type="component" value="Chromosome 22rd"/>
</dbReference>
<reference evidence="3 4" key="2">
    <citation type="submission" date="2024-10" db="EMBL/GenBank/DDBJ databases">
        <authorList>
            <person name="Ryan C."/>
        </authorList>
    </citation>
    <scope>NUCLEOTIDE SEQUENCE [LARGE SCALE GENOMIC DNA]</scope>
</reference>
<feature type="region of interest" description="Disordered" evidence="1">
    <location>
        <begin position="1"/>
        <end position="31"/>
    </location>
</feature>
<organism evidence="3 4">
    <name type="scientific">Urochloa decumbens</name>
    <dbReference type="NCBI Taxonomy" id="240449"/>
    <lineage>
        <taxon>Eukaryota</taxon>
        <taxon>Viridiplantae</taxon>
        <taxon>Streptophyta</taxon>
        <taxon>Embryophyta</taxon>
        <taxon>Tracheophyta</taxon>
        <taxon>Spermatophyta</taxon>
        <taxon>Magnoliopsida</taxon>
        <taxon>Liliopsida</taxon>
        <taxon>Poales</taxon>
        <taxon>Poaceae</taxon>
        <taxon>PACMAD clade</taxon>
        <taxon>Panicoideae</taxon>
        <taxon>Panicodae</taxon>
        <taxon>Paniceae</taxon>
        <taxon>Melinidinae</taxon>
        <taxon>Urochloa</taxon>
    </lineage>
</organism>
<evidence type="ECO:0000313" key="3">
    <source>
        <dbReference type="EMBL" id="CAL4985387.1"/>
    </source>
</evidence>
<proteinExistence type="predicted"/>
<feature type="transmembrane region" description="Helical" evidence="2">
    <location>
        <begin position="83"/>
        <end position="104"/>
    </location>
</feature>
<keyword evidence="4" id="KW-1185">Reference proteome</keyword>
<feature type="transmembrane region" description="Helical" evidence="2">
    <location>
        <begin position="46"/>
        <end position="63"/>
    </location>
</feature>
<feature type="compositionally biased region" description="Basic and acidic residues" evidence="1">
    <location>
        <begin position="20"/>
        <end position="31"/>
    </location>
</feature>
<sequence>MPDCQACGRGGATAGGGGEAHGKEAPAARPDKEAFEEVQKRISQRIAKFLCRAALLLLWLYSYDSMKRYVTSSIDEDTFFCKFVVTIVAVPMADVFINLAGLLLD</sequence>
<dbReference type="EMBL" id="OZ075132">
    <property type="protein sequence ID" value="CAL4985387.1"/>
    <property type="molecule type" value="Genomic_DNA"/>
</dbReference>
<keyword evidence="2" id="KW-0472">Membrane</keyword>
<reference evidence="4" key="1">
    <citation type="submission" date="2024-06" db="EMBL/GenBank/DDBJ databases">
        <authorList>
            <person name="Ryan C."/>
        </authorList>
    </citation>
    <scope>NUCLEOTIDE SEQUENCE [LARGE SCALE GENOMIC DNA]</scope>
</reference>
<gene>
    <name evidence="3" type="ORF">URODEC1_LOCUS57928</name>
</gene>
<keyword evidence="2" id="KW-1133">Transmembrane helix</keyword>
<evidence type="ECO:0000313" key="4">
    <source>
        <dbReference type="Proteomes" id="UP001497457"/>
    </source>
</evidence>
<accession>A0ABC9AXH2</accession>